<gene>
    <name evidence="1" type="ORF">LSINAPIS_LOCUS4761</name>
</gene>
<organism evidence="1 2">
    <name type="scientific">Leptidea sinapis</name>
    <dbReference type="NCBI Taxonomy" id="189913"/>
    <lineage>
        <taxon>Eukaryota</taxon>
        <taxon>Metazoa</taxon>
        <taxon>Ecdysozoa</taxon>
        <taxon>Arthropoda</taxon>
        <taxon>Hexapoda</taxon>
        <taxon>Insecta</taxon>
        <taxon>Pterygota</taxon>
        <taxon>Neoptera</taxon>
        <taxon>Endopterygota</taxon>
        <taxon>Lepidoptera</taxon>
        <taxon>Glossata</taxon>
        <taxon>Ditrysia</taxon>
        <taxon>Papilionoidea</taxon>
        <taxon>Pieridae</taxon>
        <taxon>Dismorphiinae</taxon>
        <taxon>Leptidea</taxon>
    </lineage>
</organism>
<evidence type="ECO:0000313" key="1">
    <source>
        <dbReference type="EMBL" id="VVC92275.1"/>
    </source>
</evidence>
<dbReference type="EMBL" id="FZQP02001249">
    <property type="protein sequence ID" value="VVC92275.1"/>
    <property type="molecule type" value="Genomic_DNA"/>
</dbReference>
<evidence type="ECO:0000313" key="2">
    <source>
        <dbReference type="Proteomes" id="UP000324832"/>
    </source>
</evidence>
<dbReference type="Proteomes" id="UP000324832">
    <property type="component" value="Unassembled WGS sequence"/>
</dbReference>
<sequence length="167" mass="18376">MNHWHGLITIELVGIDLYETRTVCPSVCYSTRRERTPSTMSYIILIVACAALCAGADVNNNTDLDHQVLKRLVSILNDSKNLDLKDVGRLLKTAQSLGINEELVERLLENTKNETKDRVIRKEMGYNSYADADGSGPKESPDYASSVVLASDLLSLTSAVSNVANEM</sequence>
<dbReference type="AlphaFoldDB" id="A0A5E4Q5E2"/>
<protein>
    <submittedName>
        <fullName evidence="1">Uncharacterized protein</fullName>
    </submittedName>
</protein>
<accession>A0A5E4Q5E2</accession>
<proteinExistence type="predicted"/>
<keyword evidence="2" id="KW-1185">Reference proteome</keyword>
<reference evidence="1 2" key="1">
    <citation type="submission" date="2017-07" db="EMBL/GenBank/DDBJ databases">
        <authorList>
            <person name="Talla V."/>
            <person name="Backstrom N."/>
        </authorList>
    </citation>
    <scope>NUCLEOTIDE SEQUENCE [LARGE SCALE GENOMIC DNA]</scope>
</reference>
<name>A0A5E4Q5E2_9NEOP</name>